<proteinExistence type="predicted"/>
<reference evidence="1 2" key="1">
    <citation type="submission" date="2021-06" db="EMBL/GenBank/DDBJ databases">
        <authorList>
            <person name="Palmer J.M."/>
        </authorList>
    </citation>
    <scope>NUCLEOTIDE SEQUENCE [LARGE SCALE GENOMIC DNA]</scope>
    <source>
        <strain evidence="1 2">XR_2019</strain>
        <tissue evidence="1">Muscle</tissue>
    </source>
</reference>
<comment type="caution">
    <text evidence="1">The sequence shown here is derived from an EMBL/GenBank/DDBJ whole genome shotgun (WGS) entry which is preliminary data.</text>
</comment>
<protein>
    <submittedName>
        <fullName evidence="1">Uncharacterized protein</fullName>
    </submittedName>
</protein>
<organism evidence="1 2">
    <name type="scientific">Xenotaenia resolanae</name>
    <dbReference type="NCBI Taxonomy" id="208358"/>
    <lineage>
        <taxon>Eukaryota</taxon>
        <taxon>Metazoa</taxon>
        <taxon>Chordata</taxon>
        <taxon>Craniata</taxon>
        <taxon>Vertebrata</taxon>
        <taxon>Euteleostomi</taxon>
        <taxon>Actinopterygii</taxon>
        <taxon>Neopterygii</taxon>
        <taxon>Teleostei</taxon>
        <taxon>Neoteleostei</taxon>
        <taxon>Acanthomorphata</taxon>
        <taxon>Ovalentaria</taxon>
        <taxon>Atherinomorphae</taxon>
        <taxon>Cyprinodontiformes</taxon>
        <taxon>Goodeidae</taxon>
        <taxon>Xenotaenia</taxon>
    </lineage>
</organism>
<keyword evidence="2" id="KW-1185">Reference proteome</keyword>
<sequence>MDHLDVWRCQQQLTSSLLKVVGHRGKTIANTAVVFQSTQQSVEPVVTAVNFPSRAYHATSETVYYLNNNFKLCFSIILNQILQTFFNNRELEDFLPYLH</sequence>
<name>A0ABV0WM36_9TELE</name>
<gene>
    <name evidence="1" type="ORF">XENORESO_001086</name>
</gene>
<dbReference type="Proteomes" id="UP001444071">
    <property type="component" value="Unassembled WGS sequence"/>
</dbReference>
<accession>A0ABV0WM36</accession>
<evidence type="ECO:0000313" key="1">
    <source>
        <dbReference type="EMBL" id="MEQ2270559.1"/>
    </source>
</evidence>
<dbReference type="EMBL" id="JAHRIM010060171">
    <property type="protein sequence ID" value="MEQ2270559.1"/>
    <property type="molecule type" value="Genomic_DNA"/>
</dbReference>
<evidence type="ECO:0000313" key="2">
    <source>
        <dbReference type="Proteomes" id="UP001444071"/>
    </source>
</evidence>